<dbReference type="InterPro" id="IPR008271">
    <property type="entry name" value="Ser/Thr_kinase_AS"/>
</dbReference>
<dbReference type="Pfam" id="PF00069">
    <property type="entry name" value="Pkinase"/>
    <property type="match status" value="1"/>
</dbReference>
<dbReference type="Gene3D" id="3.30.200.20">
    <property type="entry name" value="Phosphorylase Kinase, domain 1"/>
    <property type="match status" value="1"/>
</dbReference>
<dbReference type="InterPro" id="IPR000719">
    <property type="entry name" value="Prot_kinase_dom"/>
</dbReference>
<dbReference type="InterPro" id="IPR011009">
    <property type="entry name" value="Kinase-like_dom_sf"/>
</dbReference>
<keyword evidence="9" id="KW-1185">Reference proteome</keyword>
<evidence type="ECO:0000256" key="4">
    <source>
        <dbReference type="ARBA" id="ARBA00022840"/>
    </source>
</evidence>
<proteinExistence type="predicted"/>
<evidence type="ECO:0000256" key="2">
    <source>
        <dbReference type="ARBA" id="ARBA00022741"/>
    </source>
</evidence>
<dbReference type="PANTHER" id="PTHR43289">
    <property type="entry name" value="MITOGEN-ACTIVATED PROTEIN KINASE KINASE KINASE 20-RELATED"/>
    <property type="match status" value="1"/>
</dbReference>
<evidence type="ECO:0000313" key="8">
    <source>
        <dbReference type="EMBL" id="WXA90422.1"/>
    </source>
</evidence>
<dbReference type="CDD" id="cd14014">
    <property type="entry name" value="STKc_PknB_like"/>
    <property type="match status" value="1"/>
</dbReference>
<keyword evidence="2 5" id="KW-0547">Nucleotide-binding</keyword>
<dbReference type="PROSITE" id="PS00107">
    <property type="entry name" value="PROTEIN_KINASE_ATP"/>
    <property type="match status" value="1"/>
</dbReference>
<feature type="domain" description="Protein kinase" evidence="7">
    <location>
        <begin position="65"/>
        <end position="332"/>
    </location>
</feature>
<evidence type="ECO:0000259" key="7">
    <source>
        <dbReference type="PROSITE" id="PS50011"/>
    </source>
</evidence>
<dbReference type="SUPFAM" id="SSF56112">
    <property type="entry name" value="Protein kinase-like (PK-like)"/>
    <property type="match status" value="1"/>
</dbReference>
<organism evidence="8 9">
    <name type="scientific">Pendulispora brunnea</name>
    <dbReference type="NCBI Taxonomy" id="2905690"/>
    <lineage>
        <taxon>Bacteria</taxon>
        <taxon>Pseudomonadati</taxon>
        <taxon>Myxococcota</taxon>
        <taxon>Myxococcia</taxon>
        <taxon>Myxococcales</taxon>
        <taxon>Sorangiineae</taxon>
        <taxon>Pendulisporaceae</taxon>
        <taxon>Pendulispora</taxon>
    </lineage>
</organism>
<feature type="region of interest" description="Disordered" evidence="6">
    <location>
        <begin position="220"/>
        <end position="239"/>
    </location>
</feature>
<evidence type="ECO:0000256" key="3">
    <source>
        <dbReference type="ARBA" id="ARBA00022777"/>
    </source>
</evidence>
<feature type="binding site" evidence="5">
    <location>
        <position position="94"/>
    </location>
    <ligand>
        <name>ATP</name>
        <dbReference type="ChEBI" id="CHEBI:30616"/>
    </ligand>
</feature>
<evidence type="ECO:0000313" key="9">
    <source>
        <dbReference type="Proteomes" id="UP001379533"/>
    </source>
</evidence>
<dbReference type="EMBL" id="CP089982">
    <property type="protein sequence ID" value="WXA90422.1"/>
    <property type="molecule type" value="Genomic_DNA"/>
</dbReference>
<evidence type="ECO:0000256" key="5">
    <source>
        <dbReference type="PROSITE-ProRule" id="PRU10141"/>
    </source>
</evidence>
<keyword evidence="1" id="KW-0808">Transferase</keyword>
<dbReference type="RefSeq" id="WP_394841034.1">
    <property type="nucleotide sequence ID" value="NZ_CP089982.1"/>
</dbReference>
<reference evidence="8 9" key="1">
    <citation type="submission" date="2021-12" db="EMBL/GenBank/DDBJ databases">
        <title>Discovery of the Pendulisporaceae a myxobacterial family with distinct sporulation behavior and unique specialized metabolism.</title>
        <authorList>
            <person name="Garcia R."/>
            <person name="Popoff A."/>
            <person name="Bader C.D."/>
            <person name="Loehr J."/>
            <person name="Walesch S."/>
            <person name="Walt C."/>
            <person name="Boldt J."/>
            <person name="Bunk B."/>
            <person name="Haeckl F.J.F.P.J."/>
            <person name="Gunesch A.P."/>
            <person name="Birkelbach J."/>
            <person name="Nuebel U."/>
            <person name="Pietschmann T."/>
            <person name="Bach T."/>
            <person name="Mueller R."/>
        </authorList>
    </citation>
    <scope>NUCLEOTIDE SEQUENCE [LARGE SCALE GENOMIC DNA]</scope>
    <source>
        <strain evidence="8 9">MSr12523</strain>
    </source>
</reference>
<dbReference type="GO" id="GO:0004674">
    <property type="term" value="F:protein serine/threonine kinase activity"/>
    <property type="evidence" value="ECO:0007669"/>
    <property type="project" value="UniProtKB-KW"/>
</dbReference>
<dbReference type="InterPro" id="IPR017441">
    <property type="entry name" value="Protein_kinase_ATP_BS"/>
</dbReference>
<dbReference type="PANTHER" id="PTHR43289:SF6">
    <property type="entry name" value="SERINE_THREONINE-PROTEIN KINASE NEKL-3"/>
    <property type="match status" value="1"/>
</dbReference>
<evidence type="ECO:0000256" key="6">
    <source>
        <dbReference type="SAM" id="MobiDB-lite"/>
    </source>
</evidence>
<dbReference type="Proteomes" id="UP001379533">
    <property type="component" value="Chromosome"/>
</dbReference>
<accession>A0ABZ2JVC6</accession>
<protein>
    <submittedName>
        <fullName evidence="8">Serine/threonine protein kinase</fullName>
    </submittedName>
</protein>
<gene>
    <name evidence="8" type="ORF">LZC95_28655</name>
</gene>
<dbReference type="Gene3D" id="1.10.510.10">
    <property type="entry name" value="Transferase(Phosphotransferase) domain 1"/>
    <property type="match status" value="1"/>
</dbReference>
<keyword evidence="3 8" id="KW-0418">Kinase</keyword>
<keyword evidence="4 5" id="KW-0067">ATP-binding</keyword>
<dbReference type="SMART" id="SM00220">
    <property type="entry name" value="S_TKc"/>
    <property type="match status" value="1"/>
</dbReference>
<dbReference type="PROSITE" id="PS50011">
    <property type="entry name" value="PROTEIN_KINASE_DOM"/>
    <property type="match status" value="1"/>
</dbReference>
<name>A0ABZ2JVC6_9BACT</name>
<sequence length="392" mass="43279">MSAVERKTRRREVVVTADAWTRSLGHESTLDDVTPITRVRALRRKRRHAKAEPPILVGDLVASKYRIERVLGYGDMGLVVAARHLQLGFLVAIKFMRPEAQSESRAARFFREARAVARLRGEHTARITDYGSPDGGAPYIVMEHLEGIDLKALVQRRGKLPIEEAVGYLIDACKAMDEAHRVGIVHRDLKPKNLFLTHRPDGTPLVKVLDFGISKLTETAEDEHASSTESGSILGSPGFMSPEQIRDSKQVDARSDIYGLGAVLYYLLANDYPFSAISVSDLLEKILHEPPHSLRDRRPDVPAAIEAIVSRCLQKDPSDRYPNVKELMDALRGALEQKEQPSTVLRDGVVGARLPAVVLMASVAMGALLARCAPYSACMFRDFAVRATSSAP</sequence>
<dbReference type="PROSITE" id="PS00108">
    <property type="entry name" value="PROTEIN_KINASE_ST"/>
    <property type="match status" value="1"/>
</dbReference>
<keyword evidence="8" id="KW-0723">Serine/threonine-protein kinase</keyword>
<evidence type="ECO:0000256" key="1">
    <source>
        <dbReference type="ARBA" id="ARBA00022679"/>
    </source>
</evidence>